<dbReference type="AlphaFoldDB" id="A0AAD6TSS8"/>
<comment type="caution">
    <text evidence="1">The sequence shown here is derived from an EMBL/GenBank/DDBJ whole genome shotgun (WGS) entry which is preliminary data.</text>
</comment>
<keyword evidence="2" id="KW-1185">Reference proteome</keyword>
<organism evidence="1 2">
    <name type="scientific">Mycena belliarum</name>
    <dbReference type="NCBI Taxonomy" id="1033014"/>
    <lineage>
        <taxon>Eukaryota</taxon>
        <taxon>Fungi</taxon>
        <taxon>Dikarya</taxon>
        <taxon>Basidiomycota</taxon>
        <taxon>Agaricomycotina</taxon>
        <taxon>Agaricomycetes</taxon>
        <taxon>Agaricomycetidae</taxon>
        <taxon>Agaricales</taxon>
        <taxon>Marasmiineae</taxon>
        <taxon>Mycenaceae</taxon>
        <taxon>Mycena</taxon>
    </lineage>
</organism>
<evidence type="ECO:0000313" key="2">
    <source>
        <dbReference type="Proteomes" id="UP001222325"/>
    </source>
</evidence>
<reference evidence="1" key="1">
    <citation type="submission" date="2023-03" db="EMBL/GenBank/DDBJ databases">
        <title>Massive genome expansion in bonnet fungi (Mycena s.s.) driven by repeated elements and novel gene families across ecological guilds.</title>
        <authorList>
            <consortium name="Lawrence Berkeley National Laboratory"/>
            <person name="Harder C.B."/>
            <person name="Miyauchi S."/>
            <person name="Viragh M."/>
            <person name="Kuo A."/>
            <person name="Thoen E."/>
            <person name="Andreopoulos B."/>
            <person name="Lu D."/>
            <person name="Skrede I."/>
            <person name="Drula E."/>
            <person name="Henrissat B."/>
            <person name="Morin E."/>
            <person name="Kohler A."/>
            <person name="Barry K."/>
            <person name="LaButti K."/>
            <person name="Morin E."/>
            <person name="Salamov A."/>
            <person name="Lipzen A."/>
            <person name="Mereny Z."/>
            <person name="Hegedus B."/>
            <person name="Baldrian P."/>
            <person name="Stursova M."/>
            <person name="Weitz H."/>
            <person name="Taylor A."/>
            <person name="Grigoriev I.V."/>
            <person name="Nagy L.G."/>
            <person name="Martin F."/>
            <person name="Kauserud H."/>
        </authorList>
    </citation>
    <scope>NUCLEOTIDE SEQUENCE</scope>
    <source>
        <strain evidence="1">CBHHK173m</strain>
    </source>
</reference>
<dbReference type="EMBL" id="JARJCN010000069">
    <property type="protein sequence ID" value="KAJ7078015.1"/>
    <property type="molecule type" value="Genomic_DNA"/>
</dbReference>
<sequence length="296" mass="33371">MAENPTSNLLHVTRTETLLPPELEREIFEICALTRPVIIPKLMLVAWRVKNWVEPLLYRVVHISPERYPSLGVPLFTSDILARVLSERPGLLENSVRHMYTWSPEESTILIARHRANIDAVLSAYLTCLRQLAVDIVNLFKVYPARFADALFRNVTHLEIFAEAEYWEGSELASLPQLTHCAFWDETILECAAGAILAGCARLRYLVFLRASGSLNQIEQASCAELALDVRFVALDPGAFDEDWLRGALLQQNYWARAEAFVAAKRAGKVDNSLFLVPDEKPSSDLSFASETDLEK</sequence>
<protein>
    <submittedName>
        <fullName evidence="1">Uncharacterized protein</fullName>
    </submittedName>
</protein>
<gene>
    <name evidence="1" type="ORF">B0H15DRAFT_540342</name>
</gene>
<proteinExistence type="predicted"/>
<name>A0AAD6TSS8_9AGAR</name>
<evidence type="ECO:0000313" key="1">
    <source>
        <dbReference type="EMBL" id="KAJ7078015.1"/>
    </source>
</evidence>
<accession>A0AAD6TSS8</accession>
<dbReference type="Proteomes" id="UP001222325">
    <property type="component" value="Unassembled WGS sequence"/>
</dbReference>